<reference evidence="4" key="1">
    <citation type="submission" date="2020-11" db="EMBL/GenBank/DDBJ databases">
        <title>Isolation and identification of active actinomycetes.</title>
        <authorList>
            <person name="Sun X."/>
        </authorList>
    </citation>
    <scope>NUCLEOTIDE SEQUENCE</scope>
    <source>
        <strain evidence="4">NEAU-A11</strain>
    </source>
</reference>
<feature type="compositionally biased region" description="Pro residues" evidence="1">
    <location>
        <begin position="11"/>
        <end position="31"/>
    </location>
</feature>
<proteinExistence type="predicted"/>
<dbReference type="Proteomes" id="UP000598146">
    <property type="component" value="Unassembled WGS sequence"/>
</dbReference>
<dbReference type="AlphaFoldDB" id="A0A931CHW9"/>
<dbReference type="InterPro" id="IPR028087">
    <property type="entry name" value="Tad_N"/>
</dbReference>
<keyword evidence="2" id="KW-1133">Transmembrane helix</keyword>
<accession>A0A931CHW9</accession>
<feature type="domain" description="Putative Flp pilus-assembly TadG-like N-terminal" evidence="3">
    <location>
        <begin position="39"/>
        <end position="86"/>
    </location>
</feature>
<gene>
    <name evidence="4" type="ORF">I4J89_27680</name>
</gene>
<dbReference type="Pfam" id="PF13400">
    <property type="entry name" value="Tad"/>
    <property type="match status" value="1"/>
</dbReference>
<feature type="region of interest" description="Disordered" evidence="1">
    <location>
        <begin position="1"/>
        <end position="36"/>
    </location>
</feature>
<keyword evidence="2" id="KW-0812">Transmembrane</keyword>
<name>A0A931CHW9_9ACTN</name>
<evidence type="ECO:0000256" key="2">
    <source>
        <dbReference type="SAM" id="Phobius"/>
    </source>
</evidence>
<protein>
    <submittedName>
        <fullName evidence="4">Flp pilus-assembly TadE/G-like family protein</fullName>
    </submittedName>
</protein>
<keyword evidence="5" id="KW-1185">Reference proteome</keyword>
<dbReference type="NCBIfam" id="TIGR03816">
    <property type="entry name" value="tadE_like_DECH"/>
    <property type="match status" value="1"/>
</dbReference>
<keyword evidence="2" id="KW-0472">Membrane</keyword>
<dbReference type="InterPro" id="IPR021202">
    <property type="entry name" value="Rv3654c-like"/>
</dbReference>
<feature type="transmembrane region" description="Helical" evidence="2">
    <location>
        <begin position="40"/>
        <end position="62"/>
    </location>
</feature>
<evidence type="ECO:0000259" key="3">
    <source>
        <dbReference type="Pfam" id="PF13400"/>
    </source>
</evidence>
<evidence type="ECO:0000313" key="4">
    <source>
        <dbReference type="EMBL" id="MBG0565240.1"/>
    </source>
</evidence>
<dbReference type="EMBL" id="JADQTO010000014">
    <property type="protein sequence ID" value="MBG0565240.1"/>
    <property type="molecule type" value="Genomic_DNA"/>
</dbReference>
<comment type="caution">
    <text evidence="4">The sequence shown here is derived from an EMBL/GenBank/DDBJ whole genome shotgun (WGS) entry which is preliminary data.</text>
</comment>
<organism evidence="4 5">
    <name type="scientific">Actinoplanes aureus</name>
    <dbReference type="NCBI Taxonomy" id="2792083"/>
    <lineage>
        <taxon>Bacteria</taxon>
        <taxon>Bacillati</taxon>
        <taxon>Actinomycetota</taxon>
        <taxon>Actinomycetes</taxon>
        <taxon>Micromonosporales</taxon>
        <taxon>Micromonosporaceae</taxon>
        <taxon>Actinoplanes</taxon>
    </lineage>
</organism>
<sequence length="149" mass="14721">MTPPRWAGAGPSPPQPSPPQPSPPQPSPPQPRWREPDRGAASIFVLGVGLFLVAAGMAGAAVGSARVARHEASNAADLGALAGAQRVLEGEGVACAEAARYASANGARMSACTVSGLEIVIRVEVAVSPWPGISGVAAAAARAGPISAS</sequence>
<evidence type="ECO:0000313" key="5">
    <source>
        <dbReference type="Proteomes" id="UP000598146"/>
    </source>
</evidence>
<dbReference type="RefSeq" id="WP_196417015.1">
    <property type="nucleotide sequence ID" value="NZ_JADQTO010000014.1"/>
</dbReference>
<evidence type="ECO:0000256" key="1">
    <source>
        <dbReference type="SAM" id="MobiDB-lite"/>
    </source>
</evidence>